<organism evidence="2 3">
    <name type="scientific">Calocera cornea HHB12733</name>
    <dbReference type="NCBI Taxonomy" id="1353952"/>
    <lineage>
        <taxon>Eukaryota</taxon>
        <taxon>Fungi</taxon>
        <taxon>Dikarya</taxon>
        <taxon>Basidiomycota</taxon>
        <taxon>Agaricomycotina</taxon>
        <taxon>Dacrymycetes</taxon>
        <taxon>Dacrymycetales</taxon>
        <taxon>Dacrymycetaceae</taxon>
        <taxon>Calocera</taxon>
    </lineage>
</organism>
<feature type="compositionally biased region" description="Acidic residues" evidence="1">
    <location>
        <begin position="238"/>
        <end position="247"/>
    </location>
</feature>
<evidence type="ECO:0000256" key="1">
    <source>
        <dbReference type="SAM" id="MobiDB-lite"/>
    </source>
</evidence>
<accession>A0A165E9F9</accession>
<dbReference type="AlphaFoldDB" id="A0A165E9F9"/>
<proteinExistence type="predicted"/>
<name>A0A165E9F9_9BASI</name>
<sequence length="390" mass="41370">MAEVRETIAAQDRFSTLFPAPAVDESEAGKEMIAEVELVPSSSTTIEQESAVLPSAPAVDESEAGKEMIAEVELVPSSSTTIEQESAVLPSAPAVDESEAGKEMIAEVELVPSSSTTIEQESAVLPSAPAVDESEAGKEMIAEVELVPSSSTTIEQESAVLPSAPAVDDNESREAIRSNEIELQIETNHPRAMELMTATISGDVLFDEDIPHSGTSTSIGDSGHRVTTSAPKRPFEELNAEEGETDAVAESLSEDGPARKRPRLDSTVISSDSDTRDADAHGHARMFDADGAEKLADLAEHLLRVDIEADWEALNAVDENDLHPSSHPALSANISKVYSSMAPLAEGKPEMFVETASKTLEEEIEKIAGIKGAWETGLMHVGMGQLMPAS</sequence>
<dbReference type="Proteomes" id="UP000076842">
    <property type="component" value="Unassembled WGS sequence"/>
</dbReference>
<keyword evidence="3" id="KW-1185">Reference proteome</keyword>
<protein>
    <submittedName>
        <fullName evidence="2">Uncharacterized protein</fullName>
    </submittedName>
</protein>
<feature type="compositionally biased region" description="Polar residues" evidence="1">
    <location>
        <begin position="213"/>
        <end position="230"/>
    </location>
</feature>
<dbReference type="EMBL" id="KV424015">
    <property type="protein sequence ID" value="KZT54387.1"/>
    <property type="molecule type" value="Genomic_DNA"/>
</dbReference>
<feature type="region of interest" description="Disordered" evidence="1">
    <location>
        <begin position="149"/>
        <end position="173"/>
    </location>
</feature>
<evidence type="ECO:0000313" key="2">
    <source>
        <dbReference type="EMBL" id="KZT54387.1"/>
    </source>
</evidence>
<feature type="region of interest" description="Disordered" evidence="1">
    <location>
        <begin position="209"/>
        <end position="280"/>
    </location>
</feature>
<gene>
    <name evidence="2" type="ORF">CALCODRAFT_485589</name>
</gene>
<dbReference type="InParanoid" id="A0A165E9F9"/>
<reference evidence="2 3" key="1">
    <citation type="journal article" date="2016" name="Mol. Biol. Evol.">
        <title>Comparative Genomics of Early-Diverging Mushroom-Forming Fungi Provides Insights into the Origins of Lignocellulose Decay Capabilities.</title>
        <authorList>
            <person name="Nagy L.G."/>
            <person name="Riley R."/>
            <person name="Tritt A."/>
            <person name="Adam C."/>
            <person name="Daum C."/>
            <person name="Floudas D."/>
            <person name="Sun H."/>
            <person name="Yadav J.S."/>
            <person name="Pangilinan J."/>
            <person name="Larsson K.H."/>
            <person name="Matsuura K."/>
            <person name="Barry K."/>
            <person name="Labutti K."/>
            <person name="Kuo R."/>
            <person name="Ohm R.A."/>
            <person name="Bhattacharya S.S."/>
            <person name="Shirouzu T."/>
            <person name="Yoshinaga Y."/>
            <person name="Martin F.M."/>
            <person name="Grigoriev I.V."/>
            <person name="Hibbett D.S."/>
        </authorList>
    </citation>
    <scope>NUCLEOTIDE SEQUENCE [LARGE SCALE GENOMIC DNA]</scope>
    <source>
        <strain evidence="2 3">HHB12733</strain>
    </source>
</reference>
<evidence type="ECO:0000313" key="3">
    <source>
        <dbReference type="Proteomes" id="UP000076842"/>
    </source>
</evidence>